<evidence type="ECO:0000256" key="2">
    <source>
        <dbReference type="ARBA" id="ARBA00012994"/>
    </source>
</evidence>
<dbReference type="RefSeq" id="WP_161433274.1">
    <property type="nucleotide sequence ID" value="NZ_WXYO01000001.1"/>
</dbReference>
<gene>
    <name evidence="10" type="primary">hutH</name>
    <name evidence="10" type="ORF">GTQ38_00515</name>
</gene>
<evidence type="ECO:0000256" key="5">
    <source>
        <dbReference type="ARBA" id="ARBA00049269"/>
    </source>
</evidence>
<protein>
    <recommendedName>
        <fullName evidence="2 6">Histidine ammonia-lyase</fullName>
        <ecNumber evidence="2 6">4.3.1.3</ecNumber>
    </recommendedName>
</protein>
<comment type="caution">
    <text evidence="10">The sequence shown here is derived from an EMBL/GenBank/DDBJ whole genome shotgun (WGS) entry which is preliminary data.</text>
</comment>
<evidence type="ECO:0000313" key="11">
    <source>
        <dbReference type="Proteomes" id="UP000475249"/>
    </source>
</evidence>
<dbReference type="FunFam" id="1.10.275.10:FF:000005">
    <property type="entry name" value="Histidine ammonia-lyase"/>
    <property type="match status" value="1"/>
</dbReference>
<dbReference type="InterPro" id="IPR008948">
    <property type="entry name" value="L-Aspartase-like"/>
</dbReference>
<comment type="pathway">
    <text evidence="1 8">Amino-acid degradation; L-histidine degradation into L-glutamate; N-formimidoyl-L-glutamate from L-histidine: step 1/3.</text>
</comment>
<sequence length="526" mass="57362">MKSDKKTFSLGQDLLTAGIALEIARNNRRCTVSEESRQSVIKSRQTVADIVEMGEPVYGINTGFGPLCTTRISKEETRILQMNILQSHSVGVGSPIQTETAKLMLILKAHSLAKGFSGISEITLDRILWHIENDAIPLVPSQGSVGASGDLAPLSHLFLPLIGLGKVNYQGREMETAELFEITGLKPLELGPKEGLALINGTQFIAAHATQVLEKLHHCLAQADIVGAMMIEGLQGSIKPFYSELHTLRPFKGNVHVAARINALLKGSEIMEDHIDCERVQDPYSLRCIPQVHGASRNAWLHLKELLEIELNAVTDNPVIIDQDLTISGGSFHGQPLAMALDYACLAASEIGNISDRRIYLALEGNSPGVPKLLMEDTGINSGYMILQYTSAALASENKSLCFPASADSIPTSLGQEDHVSMGSISGRKALQVLENVEKILAVELLTASQAFEFRKPLKSGVLLDEVHKKVRKHVAFADKDRVFATDIEAALTLIRDKAIIQTVEEARSKEGLSLKTPYSKEFEVY</sequence>
<keyword evidence="11" id="KW-1185">Reference proteome</keyword>
<evidence type="ECO:0000313" key="10">
    <source>
        <dbReference type="EMBL" id="NAS10463.1"/>
    </source>
</evidence>
<dbReference type="AlphaFoldDB" id="A0A6L9E7C1"/>
<dbReference type="EC" id="4.3.1.3" evidence="2 6"/>
<dbReference type="Gene3D" id="1.10.275.10">
    <property type="entry name" value="Fumarase/aspartase (N-terminal domain)"/>
    <property type="match status" value="1"/>
</dbReference>
<dbReference type="GO" id="GO:0004397">
    <property type="term" value="F:histidine ammonia-lyase activity"/>
    <property type="evidence" value="ECO:0007669"/>
    <property type="project" value="UniProtKB-UniRule"/>
</dbReference>
<dbReference type="SUPFAM" id="SSF48557">
    <property type="entry name" value="L-aspartase-like"/>
    <property type="match status" value="1"/>
</dbReference>
<keyword evidence="3 8" id="KW-0369">Histidine metabolism</keyword>
<evidence type="ECO:0000256" key="8">
    <source>
        <dbReference type="RuleBase" id="RU004479"/>
    </source>
</evidence>
<accession>A0A6L9E7C1</accession>
<dbReference type="GO" id="GO:0019556">
    <property type="term" value="P:L-histidine catabolic process to glutamate and formamide"/>
    <property type="evidence" value="ECO:0007669"/>
    <property type="project" value="UniProtKB-UniPathway"/>
</dbReference>
<dbReference type="CDD" id="cd00332">
    <property type="entry name" value="PAL-HAL"/>
    <property type="match status" value="1"/>
</dbReference>
<keyword evidence="4 7" id="KW-0456">Lyase</keyword>
<dbReference type="Gene3D" id="1.20.200.10">
    <property type="entry name" value="Fumarase/aspartase (Central domain)"/>
    <property type="match status" value="1"/>
</dbReference>
<dbReference type="NCBIfam" id="NF006871">
    <property type="entry name" value="PRK09367.1"/>
    <property type="match status" value="1"/>
</dbReference>
<dbReference type="InterPro" id="IPR024083">
    <property type="entry name" value="Fumarase/histidase_N"/>
</dbReference>
<dbReference type="GO" id="GO:0005737">
    <property type="term" value="C:cytoplasm"/>
    <property type="evidence" value="ECO:0007669"/>
    <property type="project" value="UniProtKB-SubCell"/>
</dbReference>
<dbReference type="EMBL" id="WXYO01000001">
    <property type="protein sequence ID" value="NAS10463.1"/>
    <property type="molecule type" value="Genomic_DNA"/>
</dbReference>
<dbReference type="PANTHER" id="PTHR10362">
    <property type="entry name" value="HISTIDINE AMMONIA-LYASE"/>
    <property type="match status" value="1"/>
</dbReference>
<comment type="subcellular location">
    <subcellularLocation>
        <location evidence="9">Cytoplasm</location>
    </subcellularLocation>
</comment>
<dbReference type="PROSITE" id="PS00488">
    <property type="entry name" value="PAL_HISTIDASE"/>
    <property type="match status" value="1"/>
</dbReference>
<dbReference type="Pfam" id="PF00221">
    <property type="entry name" value="Lyase_aromatic"/>
    <property type="match status" value="1"/>
</dbReference>
<dbReference type="InterPro" id="IPR022313">
    <property type="entry name" value="Phe/His_NH3-lyase_AS"/>
</dbReference>
<comment type="catalytic activity">
    <reaction evidence="5 8">
        <text>L-histidine = trans-urocanate + NH4(+)</text>
        <dbReference type="Rhea" id="RHEA:21232"/>
        <dbReference type="ChEBI" id="CHEBI:17771"/>
        <dbReference type="ChEBI" id="CHEBI:28938"/>
        <dbReference type="ChEBI" id="CHEBI:57595"/>
        <dbReference type="EC" id="4.3.1.3"/>
    </reaction>
</comment>
<evidence type="ECO:0000256" key="7">
    <source>
        <dbReference type="RuleBase" id="RU003954"/>
    </source>
</evidence>
<dbReference type="FunFam" id="1.20.200.10:FF:000003">
    <property type="entry name" value="Histidine ammonia-lyase"/>
    <property type="match status" value="1"/>
</dbReference>
<evidence type="ECO:0000256" key="1">
    <source>
        <dbReference type="ARBA" id="ARBA00005113"/>
    </source>
</evidence>
<evidence type="ECO:0000256" key="3">
    <source>
        <dbReference type="ARBA" id="ARBA00022808"/>
    </source>
</evidence>
<dbReference type="InterPro" id="IPR005921">
    <property type="entry name" value="HutH"/>
</dbReference>
<proteinExistence type="inferred from homology"/>
<dbReference type="UniPathway" id="UPA00379">
    <property type="reaction ID" value="UER00549"/>
</dbReference>
<evidence type="ECO:0000256" key="4">
    <source>
        <dbReference type="ARBA" id="ARBA00023239"/>
    </source>
</evidence>
<evidence type="ECO:0000256" key="6">
    <source>
        <dbReference type="NCBIfam" id="TIGR01225"/>
    </source>
</evidence>
<reference evidence="10 11" key="1">
    <citation type="submission" date="2020-01" db="EMBL/GenBank/DDBJ databases">
        <title>Bacteria diversity of Porities sp.</title>
        <authorList>
            <person name="Wang G."/>
        </authorList>
    </citation>
    <scope>NUCLEOTIDE SEQUENCE [LARGE SCALE GENOMIC DNA]</scope>
    <source>
        <strain evidence="10 11">R33</strain>
    </source>
</reference>
<organism evidence="10 11">
    <name type="scientific">Poritiphilus flavus</name>
    <dbReference type="NCBI Taxonomy" id="2697053"/>
    <lineage>
        <taxon>Bacteria</taxon>
        <taxon>Pseudomonadati</taxon>
        <taxon>Bacteroidota</taxon>
        <taxon>Flavobacteriia</taxon>
        <taxon>Flavobacteriales</taxon>
        <taxon>Flavobacteriaceae</taxon>
        <taxon>Poritiphilus</taxon>
    </lineage>
</organism>
<dbReference type="NCBIfam" id="TIGR01225">
    <property type="entry name" value="hutH"/>
    <property type="match status" value="1"/>
</dbReference>
<evidence type="ECO:0000256" key="9">
    <source>
        <dbReference type="RuleBase" id="RU004480"/>
    </source>
</evidence>
<dbReference type="Proteomes" id="UP000475249">
    <property type="component" value="Unassembled WGS sequence"/>
</dbReference>
<name>A0A6L9E7C1_9FLAO</name>
<dbReference type="GO" id="GO:0019557">
    <property type="term" value="P:L-histidine catabolic process to glutamate and formate"/>
    <property type="evidence" value="ECO:0007669"/>
    <property type="project" value="UniProtKB-UniPathway"/>
</dbReference>
<comment type="similarity">
    <text evidence="7">Belongs to the PAL/histidase family.</text>
</comment>
<dbReference type="InterPro" id="IPR001106">
    <property type="entry name" value="Aromatic_Lyase"/>
</dbReference>